<comment type="caution">
    <text evidence="2">The sequence shown here is derived from an EMBL/GenBank/DDBJ whole genome shotgun (WGS) entry which is preliminary data.</text>
</comment>
<dbReference type="RefSeq" id="WP_094624289.1">
    <property type="nucleotide sequence ID" value="NZ_NEFY01000003.1"/>
</dbReference>
<feature type="transmembrane region" description="Helical" evidence="1">
    <location>
        <begin position="96"/>
        <end position="117"/>
    </location>
</feature>
<feature type="transmembrane region" description="Helical" evidence="1">
    <location>
        <begin position="123"/>
        <end position="147"/>
    </location>
</feature>
<evidence type="ECO:0000256" key="1">
    <source>
        <dbReference type="SAM" id="Phobius"/>
    </source>
</evidence>
<dbReference type="EMBL" id="NEFY01000003">
    <property type="protein sequence ID" value="OZC36744.1"/>
    <property type="molecule type" value="Genomic_DNA"/>
</dbReference>
<feature type="transmembrane region" description="Helical" evidence="1">
    <location>
        <begin position="47"/>
        <end position="65"/>
    </location>
</feature>
<keyword evidence="1" id="KW-0472">Membrane</keyword>
<feature type="transmembrane region" description="Helical" evidence="1">
    <location>
        <begin position="12"/>
        <end position="35"/>
    </location>
</feature>
<keyword evidence="3" id="KW-1185">Reference proteome</keyword>
<gene>
    <name evidence="2" type="ORF">B9Q17_08150</name>
</gene>
<evidence type="ECO:0000313" key="3">
    <source>
        <dbReference type="Proteomes" id="UP000216984"/>
    </source>
</evidence>
<organism evidence="2 3">
    <name type="scientific">Marinobacter vinifirmus</name>
    <dbReference type="NCBI Taxonomy" id="355591"/>
    <lineage>
        <taxon>Bacteria</taxon>
        <taxon>Pseudomonadati</taxon>
        <taxon>Pseudomonadota</taxon>
        <taxon>Gammaproteobacteria</taxon>
        <taxon>Pseudomonadales</taxon>
        <taxon>Marinobacteraceae</taxon>
        <taxon>Marinobacter</taxon>
    </lineage>
</organism>
<sequence length="182" mass="20048">MTDSYALRTSGGWTTIGIFVVLGAATGGALLASFALRISPNDFSVPWFILSAMLIPMAFAITAWMKLNDLHSDSEGLNRDEKRRLSHIVEEKLRQVHIGIAFYVVSALFSLFLMMVGGDSQSILSWAVPVLGGLLAISLSSIGFLLAQLREVSKFLAMLKDRNAARRSKAKLRKRLNHPRTN</sequence>
<keyword evidence="1" id="KW-0812">Transmembrane</keyword>
<dbReference type="Proteomes" id="UP000216984">
    <property type="component" value="Unassembled WGS sequence"/>
</dbReference>
<name>A0A7Z1IN73_9GAMM</name>
<dbReference type="AlphaFoldDB" id="A0A7Z1IN73"/>
<evidence type="ECO:0000313" key="2">
    <source>
        <dbReference type="EMBL" id="OZC36744.1"/>
    </source>
</evidence>
<evidence type="ECO:0008006" key="4">
    <source>
        <dbReference type="Google" id="ProtNLM"/>
    </source>
</evidence>
<accession>A0A7Z1IN73</accession>
<proteinExistence type="predicted"/>
<reference evidence="2 3" key="1">
    <citation type="submission" date="2017-06" db="EMBL/GenBank/DDBJ databases">
        <title>Draft genome sequence of the halophilic bacterium Marinobacter vinifirmus FB1.</title>
        <authorList>
            <person name="Stepanov V.G."/>
            <person name="Roberts D.J."/>
            <person name="Fox G.E."/>
        </authorList>
    </citation>
    <scope>NUCLEOTIDE SEQUENCE [LARGE SCALE GENOMIC DNA]</scope>
    <source>
        <strain evidence="2 3">FB1</strain>
    </source>
</reference>
<protein>
    <recommendedName>
        <fullName evidence="4">DUF2721 domain-containing protein</fullName>
    </recommendedName>
</protein>
<keyword evidence="1" id="KW-1133">Transmembrane helix</keyword>